<protein>
    <submittedName>
        <fullName evidence="1">Uncharacterized protein</fullName>
    </submittedName>
</protein>
<name>A0A9J5X7D3_SOLCO</name>
<evidence type="ECO:0000313" key="1">
    <source>
        <dbReference type="EMBL" id="KAG5583166.1"/>
    </source>
</evidence>
<dbReference type="AlphaFoldDB" id="A0A9J5X7D3"/>
<sequence length="121" mass="13930">MVWANILGVDRSLKQSTRMTLMALIWRYMAMGKMLMSAALCTTMAELLQMGKFGPLLDEFFQTFMEFSDLDKVLTIETRLDKETLEGPWINLVMLGLNLHSVMPHAFMNSEKFSKRNKSIT</sequence>
<dbReference type="OrthoDB" id="10612268at2759"/>
<comment type="caution">
    <text evidence="1">The sequence shown here is derived from an EMBL/GenBank/DDBJ whole genome shotgun (WGS) entry which is preliminary data.</text>
</comment>
<keyword evidence="2" id="KW-1185">Reference proteome</keyword>
<accession>A0A9J5X7D3</accession>
<dbReference type="EMBL" id="JACXVP010000010">
    <property type="protein sequence ID" value="KAG5583166.1"/>
    <property type="molecule type" value="Genomic_DNA"/>
</dbReference>
<organism evidence="1 2">
    <name type="scientific">Solanum commersonii</name>
    <name type="common">Commerson's wild potato</name>
    <name type="synonym">Commerson's nightshade</name>
    <dbReference type="NCBI Taxonomy" id="4109"/>
    <lineage>
        <taxon>Eukaryota</taxon>
        <taxon>Viridiplantae</taxon>
        <taxon>Streptophyta</taxon>
        <taxon>Embryophyta</taxon>
        <taxon>Tracheophyta</taxon>
        <taxon>Spermatophyta</taxon>
        <taxon>Magnoliopsida</taxon>
        <taxon>eudicotyledons</taxon>
        <taxon>Gunneridae</taxon>
        <taxon>Pentapetalae</taxon>
        <taxon>asterids</taxon>
        <taxon>lamiids</taxon>
        <taxon>Solanales</taxon>
        <taxon>Solanaceae</taxon>
        <taxon>Solanoideae</taxon>
        <taxon>Solaneae</taxon>
        <taxon>Solanum</taxon>
    </lineage>
</organism>
<dbReference type="Proteomes" id="UP000824120">
    <property type="component" value="Chromosome 10"/>
</dbReference>
<reference evidence="1 2" key="1">
    <citation type="submission" date="2020-09" db="EMBL/GenBank/DDBJ databases">
        <title>De no assembly of potato wild relative species, Solanum commersonii.</title>
        <authorList>
            <person name="Cho K."/>
        </authorList>
    </citation>
    <scope>NUCLEOTIDE SEQUENCE [LARGE SCALE GENOMIC DNA]</scope>
    <source>
        <strain evidence="1">LZ3.2</strain>
        <tissue evidence="1">Leaf</tissue>
    </source>
</reference>
<gene>
    <name evidence="1" type="ORF">H5410_053793</name>
</gene>
<proteinExistence type="predicted"/>
<evidence type="ECO:0000313" key="2">
    <source>
        <dbReference type="Proteomes" id="UP000824120"/>
    </source>
</evidence>